<dbReference type="GO" id="GO:0005886">
    <property type="term" value="C:plasma membrane"/>
    <property type="evidence" value="ECO:0007669"/>
    <property type="project" value="TreeGrafter"/>
</dbReference>
<dbReference type="Pfam" id="PF01794">
    <property type="entry name" value="Ferric_reduct"/>
    <property type="match status" value="1"/>
</dbReference>
<keyword evidence="8" id="KW-0479">Metal-binding</keyword>
<keyword evidence="13" id="KW-0520">NAD</keyword>
<keyword evidence="7 18" id="KW-0812">Transmembrane</keyword>
<organism evidence="20 21">
    <name type="scientific">Clitoria ternatea</name>
    <name type="common">Butterfly pea</name>
    <dbReference type="NCBI Taxonomy" id="43366"/>
    <lineage>
        <taxon>Eukaryota</taxon>
        <taxon>Viridiplantae</taxon>
        <taxon>Streptophyta</taxon>
        <taxon>Embryophyta</taxon>
        <taxon>Tracheophyta</taxon>
        <taxon>Spermatophyta</taxon>
        <taxon>Magnoliopsida</taxon>
        <taxon>eudicotyledons</taxon>
        <taxon>Gunneridae</taxon>
        <taxon>Pentapetalae</taxon>
        <taxon>rosids</taxon>
        <taxon>fabids</taxon>
        <taxon>Fabales</taxon>
        <taxon>Fabaceae</taxon>
        <taxon>Papilionoideae</taxon>
        <taxon>50 kb inversion clade</taxon>
        <taxon>NPAAA clade</taxon>
        <taxon>indigoferoid/millettioid clade</taxon>
        <taxon>Phaseoleae</taxon>
        <taxon>Clitoria</taxon>
    </lineage>
</organism>
<feature type="transmembrane region" description="Helical" evidence="18">
    <location>
        <begin position="366"/>
        <end position="387"/>
    </location>
</feature>
<feature type="transmembrane region" description="Helical" evidence="18">
    <location>
        <begin position="254"/>
        <end position="274"/>
    </location>
</feature>
<evidence type="ECO:0000313" key="20">
    <source>
        <dbReference type="EMBL" id="KAK7303486.1"/>
    </source>
</evidence>
<keyword evidence="11" id="KW-0560">Oxidoreductase</keyword>
<dbReference type="InterPro" id="IPR017938">
    <property type="entry name" value="Riboflavin_synthase-like_b-brl"/>
</dbReference>
<evidence type="ECO:0000256" key="17">
    <source>
        <dbReference type="ARBA" id="ARBA00066905"/>
    </source>
</evidence>
<feature type="transmembrane region" description="Helical" evidence="18">
    <location>
        <begin position="443"/>
        <end position="464"/>
    </location>
</feature>
<dbReference type="Proteomes" id="UP001359559">
    <property type="component" value="Unassembled WGS sequence"/>
</dbReference>
<dbReference type="PANTHER" id="PTHR11972">
    <property type="entry name" value="NADPH OXIDASE"/>
    <property type="match status" value="1"/>
</dbReference>
<evidence type="ECO:0000256" key="9">
    <source>
        <dbReference type="ARBA" id="ARBA00022827"/>
    </source>
</evidence>
<dbReference type="InterPro" id="IPR013121">
    <property type="entry name" value="Fe_red_NAD-bd_6"/>
</dbReference>
<dbReference type="Pfam" id="PF08030">
    <property type="entry name" value="NAD_binding_6"/>
    <property type="match status" value="2"/>
</dbReference>
<dbReference type="EMBL" id="JAYKXN010000003">
    <property type="protein sequence ID" value="KAK7303486.1"/>
    <property type="molecule type" value="Genomic_DNA"/>
</dbReference>
<evidence type="ECO:0000256" key="3">
    <source>
        <dbReference type="ARBA" id="ARBA00006278"/>
    </source>
</evidence>
<dbReference type="Gene3D" id="3.40.50.80">
    <property type="entry name" value="Nucleotide-binding domain of ferredoxin-NADP reductase (FNR) module"/>
    <property type="match status" value="2"/>
</dbReference>
<evidence type="ECO:0000256" key="1">
    <source>
        <dbReference type="ARBA" id="ARBA00001974"/>
    </source>
</evidence>
<evidence type="ECO:0000256" key="13">
    <source>
        <dbReference type="ARBA" id="ARBA00023027"/>
    </source>
</evidence>
<evidence type="ECO:0000256" key="6">
    <source>
        <dbReference type="ARBA" id="ARBA00022630"/>
    </source>
</evidence>
<dbReference type="Pfam" id="PF00067">
    <property type="entry name" value="p450"/>
    <property type="match status" value="1"/>
</dbReference>
<dbReference type="GO" id="GO:0020037">
    <property type="term" value="F:heme binding"/>
    <property type="evidence" value="ECO:0007669"/>
    <property type="project" value="InterPro"/>
</dbReference>
<evidence type="ECO:0000256" key="18">
    <source>
        <dbReference type="SAM" id="Phobius"/>
    </source>
</evidence>
<evidence type="ECO:0000256" key="15">
    <source>
        <dbReference type="ARBA" id="ARBA00023136"/>
    </source>
</evidence>
<keyword evidence="14" id="KW-0406">Ion transport</keyword>
<reference evidence="20 21" key="1">
    <citation type="submission" date="2024-01" db="EMBL/GenBank/DDBJ databases">
        <title>The genomes of 5 underutilized Papilionoideae crops provide insights into root nodulation and disease resistance.</title>
        <authorList>
            <person name="Yuan L."/>
        </authorList>
    </citation>
    <scope>NUCLEOTIDE SEQUENCE [LARGE SCALE GENOMIC DNA]</scope>
    <source>
        <strain evidence="20">LY-2023</strain>
        <tissue evidence="20">Leaf</tissue>
    </source>
</reference>
<dbReference type="CDD" id="cd06186">
    <property type="entry name" value="NOX_Duox_like_FAD_NADP"/>
    <property type="match status" value="1"/>
</dbReference>
<dbReference type="InterPro" id="IPR039261">
    <property type="entry name" value="FNR_nucleotide-bd"/>
</dbReference>
<sequence>MVVAAVAVAVAVTRQILKRIPGTMDWKIERTNRKLSGRLDEIVKKRMEEKNRTSKNFLSLILNARESRTVSENVFSPDYISAVTYEHLLAGSATTSFTLSSIVYLVAGHPDVEKKLLYEIDGFGPHDLTPTAQDLHQSFPYLDQVIKEAMRFYTVSPLIARETSNEVEIGGYLLPKLQNRDFILSYDIDITAFPRQKDAATGTLVHTHLHILYEFEQFLSMEKNSVDYSPLLSPRGGDDETAKKTSFLVLATKWTLKVLIFVIFIAWVAFIFLLPSKPVHDLFSKWIHLTKGTIFGTTGSIFVLFTGPVLIIAFLAIAHLILTGEDHHQLHEKKASKFPRFRLWTFPVLVNGPFGVVSAAEFIGIFLFSVYVIWAVYAYTVQTFGELSRESSFRAKSIFVLKIMGLRLGAIGLYCMAFLFLPVARGSVLLRYIDIPFEHAARYHVWLGHLTMALFTLHGLFYVIAWDMEGHLGKELLEWKDIGVANLPGVISLLAGLLMWVTSLPGVRTWNFELFFYTHQLYVVFVVFLALHVGDFIFTMTAGTIFLFVLDRFLRFCQSRRTVNVVSSRCLPCGTVELILSKPQNLRYNALSFIFLQVRELSWLQWHPFSVSSSPLDGKHHLAVLIKVLGKWTSGLRERITGIDSETDLSVQPNNVVTASVEGPYGHEVPYHLMYENLILVAGGIGLSPFLAILSDILHRVREGKPCQPRNILVVWAVKKSNELPLLSTIDMETICPFFSDKVNIDIHVYVTRESDPPVEEGYTYKPIKSSFCPVPSDFGMSGLVGTGNNFWSGLYVISSSIGFVILLGLLYAYYINPYGIYKWWYKGLLVVICMVASVVIFGGLVVILWHIWEKQSSLKDKSNNLKVDEIQQNGSLAPKDPIQDSISKSIVTRYGSRPNFKETFELMSEKWGNVDVGVIVCGPPTLQVSVAEEIRFHTLTRQRHHPIFHFNSHSFDL</sequence>
<feature type="transmembrane region" description="Helical" evidence="18">
    <location>
        <begin position="484"/>
        <end position="501"/>
    </location>
</feature>
<evidence type="ECO:0000256" key="14">
    <source>
        <dbReference type="ARBA" id="ARBA00023065"/>
    </source>
</evidence>
<evidence type="ECO:0000256" key="7">
    <source>
        <dbReference type="ARBA" id="ARBA00022692"/>
    </source>
</evidence>
<name>A0AAN9PME4_CLITE</name>
<evidence type="ECO:0000256" key="10">
    <source>
        <dbReference type="ARBA" id="ARBA00022989"/>
    </source>
</evidence>
<dbReference type="Gene3D" id="1.10.630.10">
    <property type="entry name" value="Cytochrome P450"/>
    <property type="match status" value="1"/>
</dbReference>
<feature type="transmembrane region" description="Helical" evidence="18">
    <location>
        <begin position="294"/>
        <end position="322"/>
    </location>
</feature>
<evidence type="ECO:0000256" key="11">
    <source>
        <dbReference type="ARBA" id="ARBA00023002"/>
    </source>
</evidence>
<evidence type="ECO:0000256" key="12">
    <source>
        <dbReference type="ARBA" id="ARBA00023004"/>
    </source>
</evidence>
<feature type="domain" description="FAD-binding FR-type" evidence="19">
    <location>
        <begin position="558"/>
        <end position="671"/>
    </location>
</feature>
<evidence type="ECO:0000313" key="21">
    <source>
        <dbReference type="Proteomes" id="UP001359559"/>
    </source>
</evidence>
<dbReference type="InterPro" id="IPR001128">
    <property type="entry name" value="Cyt_P450"/>
</dbReference>
<comment type="caution">
    <text evidence="20">The sequence shown here is derived from an EMBL/GenBank/DDBJ whole genome shotgun (WGS) entry which is preliminary data.</text>
</comment>
<dbReference type="SUPFAM" id="SSF63380">
    <property type="entry name" value="Riboflavin synthase domain-like"/>
    <property type="match status" value="1"/>
</dbReference>
<gene>
    <name evidence="20" type="ORF">RJT34_14393</name>
</gene>
<feature type="transmembrane region" description="Helical" evidence="18">
    <location>
        <begin position="791"/>
        <end position="816"/>
    </location>
</feature>
<dbReference type="SFLD" id="SFLDG01168">
    <property type="entry name" value="Ferric_reductase_subgroup_(FRE"/>
    <property type="match status" value="1"/>
</dbReference>
<dbReference type="Pfam" id="PF08022">
    <property type="entry name" value="FAD_binding_8"/>
    <property type="match status" value="1"/>
</dbReference>
<feature type="transmembrane region" description="Helical" evidence="18">
    <location>
        <begin position="399"/>
        <end position="423"/>
    </location>
</feature>
<dbReference type="SUPFAM" id="SSF52343">
    <property type="entry name" value="Ferredoxin reductase-like, C-terminal NADP-linked domain"/>
    <property type="match status" value="1"/>
</dbReference>
<feature type="transmembrane region" description="Helical" evidence="18">
    <location>
        <begin position="521"/>
        <end position="550"/>
    </location>
</feature>
<dbReference type="AlphaFoldDB" id="A0AAN9PME4"/>
<dbReference type="SFLD" id="SFLDS00052">
    <property type="entry name" value="Ferric_Reductase_Domain"/>
    <property type="match status" value="1"/>
</dbReference>
<evidence type="ECO:0000256" key="2">
    <source>
        <dbReference type="ARBA" id="ARBA00004141"/>
    </source>
</evidence>
<dbReference type="PANTHER" id="PTHR11972:SF69">
    <property type="entry name" value="FERRIC REDUCTION OXIDASE 6-RELATED"/>
    <property type="match status" value="1"/>
</dbReference>
<comment type="similarity">
    <text evidence="3">Belongs to the ferric reductase (FRE) family.</text>
</comment>
<evidence type="ECO:0000256" key="8">
    <source>
        <dbReference type="ARBA" id="ARBA00022723"/>
    </source>
</evidence>
<dbReference type="InterPro" id="IPR013112">
    <property type="entry name" value="FAD-bd_8"/>
</dbReference>
<dbReference type="GO" id="GO:0006811">
    <property type="term" value="P:monoatomic ion transport"/>
    <property type="evidence" value="ECO:0007669"/>
    <property type="project" value="UniProtKB-KW"/>
</dbReference>
<comment type="catalytic activity">
    <reaction evidence="16">
        <text>2 a Fe(II)-siderophore + NAD(+) + H(+) = 2 a Fe(III)-siderophore + NADH</text>
        <dbReference type="Rhea" id="RHEA:15061"/>
        <dbReference type="Rhea" id="RHEA-COMP:11342"/>
        <dbReference type="Rhea" id="RHEA-COMP:11344"/>
        <dbReference type="ChEBI" id="CHEBI:15378"/>
        <dbReference type="ChEBI" id="CHEBI:29033"/>
        <dbReference type="ChEBI" id="CHEBI:29034"/>
        <dbReference type="ChEBI" id="CHEBI:57540"/>
        <dbReference type="ChEBI" id="CHEBI:57945"/>
        <dbReference type="EC" id="1.16.1.7"/>
    </reaction>
</comment>
<keyword evidence="15 18" id="KW-0472">Membrane</keyword>
<dbReference type="SUPFAM" id="SSF48264">
    <property type="entry name" value="Cytochrome P450"/>
    <property type="match status" value="1"/>
</dbReference>
<dbReference type="InterPro" id="IPR013130">
    <property type="entry name" value="Fe3_Rdtase_TM_dom"/>
</dbReference>
<protein>
    <recommendedName>
        <fullName evidence="17">ferric-chelate reductase (NADH)</fullName>
        <ecNumber evidence="17">1.16.1.7</ecNumber>
    </recommendedName>
</protein>
<feature type="transmembrane region" description="Helical" evidence="18">
    <location>
        <begin position="828"/>
        <end position="853"/>
    </location>
</feature>
<evidence type="ECO:0000256" key="5">
    <source>
        <dbReference type="ARBA" id="ARBA00022617"/>
    </source>
</evidence>
<keyword evidence="10 18" id="KW-1133">Transmembrane helix</keyword>
<evidence type="ECO:0000256" key="16">
    <source>
        <dbReference type="ARBA" id="ARBA00050970"/>
    </source>
</evidence>
<keyword evidence="21" id="KW-1185">Reference proteome</keyword>
<dbReference type="EC" id="1.16.1.7" evidence="17"/>
<dbReference type="GO" id="GO:0004497">
    <property type="term" value="F:monooxygenase activity"/>
    <property type="evidence" value="ECO:0007669"/>
    <property type="project" value="InterPro"/>
</dbReference>
<keyword evidence="6" id="KW-0285">Flavoprotein</keyword>
<accession>A0AAN9PME4</accession>
<keyword evidence="5" id="KW-0349">Heme</keyword>
<dbReference type="GO" id="GO:0140618">
    <property type="term" value="F:ferric-chelate reductase (NADH) activity"/>
    <property type="evidence" value="ECO:0007669"/>
    <property type="project" value="UniProtKB-EC"/>
</dbReference>
<dbReference type="InterPro" id="IPR017927">
    <property type="entry name" value="FAD-bd_FR_type"/>
</dbReference>
<dbReference type="InterPro" id="IPR050369">
    <property type="entry name" value="RBOH/FRE"/>
</dbReference>
<proteinExistence type="inferred from homology"/>
<dbReference type="FunFam" id="3.40.50.80:FF:000036">
    <property type="entry name" value="Ferric reduction oxidase 6"/>
    <property type="match status" value="1"/>
</dbReference>
<keyword evidence="4" id="KW-0813">Transport</keyword>
<dbReference type="GO" id="GO:0016705">
    <property type="term" value="F:oxidoreductase activity, acting on paired donors, with incorporation or reduction of molecular oxygen"/>
    <property type="evidence" value="ECO:0007669"/>
    <property type="project" value="InterPro"/>
</dbReference>
<evidence type="ECO:0000259" key="19">
    <source>
        <dbReference type="PROSITE" id="PS51384"/>
    </source>
</evidence>
<keyword evidence="9" id="KW-0274">FAD</keyword>
<dbReference type="PROSITE" id="PS51384">
    <property type="entry name" value="FAD_FR"/>
    <property type="match status" value="1"/>
</dbReference>
<keyword evidence="12" id="KW-0408">Iron</keyword>
<comment type="subcellular location">
    <subcellularLocation>
        <location evidence="2">Membrane</location>
        <topology evidence="2">Multi-pass membrane protein</topology>
    </subcellularLocation>
</comment>
<dbReference type="GO" id="GO:0005506">
    <property type="term" value="F:iron ion binding"/>
    <property type="evidence" value="ECO:0007669"/>
    <property type="project" value="InterPro"/>
</dbReference>
<dbReference type="InterPro" id="IPR036396">
    <property type="entry name" value="Cyt_P450_sf"/>
</dbReference>
<comment type="cofactor">
    <cofactor evidence="1">
        <name>FAD</name>
        <dbReference type="ChEBI" id="CHEBI:57692"/>
    </cofactor>
</comment>
<evidence type="ECO:0000256" key="4">
    <source>
        <dbReference type="ARBA" id="ARBA00022448"/>
    </source>
</evidence>